<dbReference type="PATRIC" id="fig|1160705.3.peg.8070"/>
<evidence type="ECO:0000313" key="2">
    <source>
        <dbReference type="EMBL" id="ELS50861.1"/>
    </source>
</evidence>
<evidence type="ECO:0000313" key="3">
    <source>
        <dbReference type="Proteomes" id="UP000011205"/>
    </source>
</evidence>
<feature type="signal peptide" evidence="1">
    <location>
        <begin position="1"/>
        <end position="26"/>
    </location>
</feature>
<dbReference type="EMBL" id="AMLP01000261">
    <property type="protein sequence ID" value="ELS50861.1"/>
    <property type="molecule type" value="Genomic_DNA"/>
</dbReference>
<name>L8NZY1_STRVR</name>
<sequence>MRTTKNRPKALALLSALLLGATLVTGCGDDDTAGPERGADVEEVQEDELLGDVDRWLGEKVTVSADVNEVINRNAFTIAGTPGSDADELLIVSADTADLNEGQTVQVTGTVRERFDVVGVADDLGVDWNDDLFTDWDDKHYIVASSVDTTVNEQGTPSPS</sequence>
<protein>
    <recommendedName>
        <fullName evidence="4">Lipoprotein</fullName>
    </recommendedName>
</protein>
<gene>
    <name evidence="2" type="ORF">STVIR_8169</name>
</gene>
<keyword evidence="1" id="KW-0732">Signal</keyword>
<reference evidence="2 3" key="1">
    <citation type="journal article" date="2013" name="Genome Announc.">
        <title>Draft Genome Sequence of Streptomyces viridochromogenes Strain Tu57, Producer of Avilamycin.</title>
        <authorList>
            <person name="Gruning B.A."/>
            <person name="Erxleben A."/>
            <person name="Hahnlein A."/>
            <person name="Gunther S."/>
        </authorList>
    </citation>
    <scope>NUCLEOTIDE SEQUENCE [LARGE SCALE GENOMIC DNA]</scope>
    <source>
        <strain evidence="2 3">Tue57</strain>
    </source>
</reference>
<accession>L8NZY1</accession>
<evidence type="ECO:0008006" key="4">
    <source>
        <dbReference type="Google" id="ProtNLM"/>
    </source>
</evidence>
<dbReference type="Proteomes" id="UP000011205">
    <property type="component" value="Unassembled WGS sequence"/>
</dbReference>
<organism evidence="2 3">
    <name type="scientific">Streptomyces viridochromogenes Tue57</name>
    <dbReference type="NCBI Taxonomy" id="1160705"/>
    <lineage>
        <taxon>Bacteria</taxon>
        <taxon>Bacillati</taxon>
        <taxon>Actinomycetota</taxon>
        <taxon>Actinomycetes</taxon>
        <taxon>Kitasatosporales</taxon>
        <taxon>Streptomycetaceae</taxon>
        <taxon>Streptomyces</taxon>
    </lineage>
</organism>
<dbReference type="PROSITE" id="PS51257">
    <property type="entry name" value="PROKAR_LIPOPROTEIN"/>
    <property type="match status" value="1"/>
</dbReference>
<feature type="chain" id="PRO_5039228476" description="Lipoprotein" evidence="1">
    <location>
        <begin position="27"/>
        <end position="160"/>
    </location>
</feature>
<dbReference type="RefSeq" id="WP_004003633.1">
    <property type="nucleotide sequence ID" value="NZ_AMLP01000261.1"/>
</dbReference>
<proteinExistence type="predicted"/>
<evidence type="ECO:0000256" key="1">
    <source>
        <dbReference type="SAM" id="SignalP"/>
    </source>
</evidence>
<comment type="caution">
    <text evidence="2">The sequence shown here is derived from an EMBL/GenBank/DDBJ whole genome shotgun (WGS) entry which is preliminary data.</text>
</comment>
<dbReference type="AlphaFoldDB" id="L8NZY1"/>